<comment type="caution">
    <text evidence="1">The sequence shown here is derived from an EMBL/GenBank/DDBJ whole genome shotgun (WGS) entry which is preliminary data.</text>
</comment>
<keyword evidence="2" id="KW-1185">Reference proteome</keyword>
<organism evidence="1 2">
    <name type="scientific">Cichorium intybus</name>
    <name type="common">Chicory</name>
    <dbReference type="NCBI Taxonomy" id="13427"/>
    <lineage>
        <taxon>Eukaryota</taxon>
        <taxon>Viridiplantae</taxon>
        <taxon>Streptophyta</taxon>
        <taxon>Embryophyta</taxon>
        <taxon>Tracheophyta</taxon>
        <taxon>Spermatophyta</taxon>
        <taxon>Magnoliopsida</taxon>
        <taxon>eudicotyledons</taxon>
        <taxon>Gunneridae</taxon>
        <taxon>Pentapetalae</taxon>
        <taxon>asterids</taxon>
        <taxon>campanulids</taxon>
        <taxon>Asterales</taxon>
        <taxon>Asteraceae</taxon>
        <taxon>Cichorioideae</taxon>
        <taxon>Cichorieae</taxon>
        <taxon>Cichoriinae</taxon>
        <taxon>Cichorium</taxon>
    </lineage>
</organism>
<reference evidence="2" key="1">
    <citation type="journal article" date="2022" name="Mol. Ecol. Resour.">
        <title>The genomes of chicory, endive, great burdock and yacon provide insights into Asteraceae palaeo-polyploidization history and plant inulin production.</title>
        <authorList>
            <person name="Fan W."/>
            <person name="Wang S."/>
            <person name="Wang H."/>
            <person name="Wang A."/>
            <person name="Jiang F."/>
            <person name="Liu H."/>
            <person name="Zhao H."/>
            <person name="Xu D."/>
            <person name="Zhang Y."/>
        </authorList>
    </citation>
    <scope>NUCLEOTIDE SEQUENCE [LARGE SCALE GENOMIC DNA]</scope>
    <source>
        <strain evidence="2">cv. Punajuju</strain>
    </source>
</reference>
<evidence type="ECO:0000313" key="2">
    <source>
        <dbReference type="Proteomes" id="UP001055811"/>
    </source>
</evidence>
<protein>
    <submittedName>
        <fullName evidence="1">Uncharacterized protein</fullName>
    </submittedName>
</protein>
<accession>A0ACB9G4T7</accession>
<proteinExistence type="predicted"/>
<dbReference type="Proteomes" id="UP001055811">
    <property type="component" value="Linkage Group LG02"/>
</dbReference>
<gene>
    <name evidence="1" type="ORF">L2E82_07922</name>
</gene>
<dbReference type="EMBL" id="CM042010">
    <property type="protein sequence ID" value="KAI3778544.1"/>
    <property type="molecule type" value="Genomic_DNA"/>
</dbReference>
<reference evidence="1 2" key="2">
    <citation type="journal article" date="2022" name="Mol. Ecol. Resour.">
        <title>The genomes of chicory, endive, great burdock and yacon provide insights into Asteraceae paleo-polyploidization history and plant inulin production.</title>
        <authorList>
            <person name="Fan W."/>
            <person name="Wang S."/>
            <person name="Wang H."/>
            <person name="Wang A."/>
            <person name="Jiang F."/>
            <person name="Liu H."/>
            <person name="Zhao H."/>
            <person name="Xu D."/>
            <person name="Zhang Y."/>
        </authorList>
    </citation>
    <scope>NUCLEOTIDE SEQUENCE [LARGE SCALE GENOMIC DNA]</scope>
    <source>
        <strain evidence="2">cv. Punajuju</strain>
        <tissue evidence="1">Leaves</tissue>
    </source>
</reference>
<name>A0ACB9G4T7_CICIN</name>
<sequence length="123" mass="13953">MFLAVYSSVPYQIPFYDFLIFEDFSKDEGDEIDHNPVSPTDSVDLTLHMLLQEHTIEAERAYDKAAIKCNGREAVTNFEPSLYDCEPTSVTVTDNGEPEVIMVEMTSKQLTSFATYQAKIEVK</sequence>
<evidence type="ECO:0000313" key="1">
    <source>
        <dbReference type="EMBL" id="KAI3778544.1"/>
    </source>
</evidence>